<dbReference type="PROSITE" id="PS00211">
    <property type="entry name" value="ABC_TRANSPORTER_1"/>
    <property type="match status" value="1"/>
</dbReference>
<dbReference type="InterPro" id="IPR003439">
    <property type="entry name" value="ABC_transporter-like_ATP-bd"/>
</dbReference>
<evidence type="ECO:0000256" key="5">
    <source>
        <dbReference type="ARBA" id="ARBA00037066"/>
    </source>
</evidence>
<dbReference type="RefSeq" id="WP_089961688.1">
    <property type="nucleotide sequence ID" value="NZ_FNAV01000012.1"/>
</dbReference>
<dbReference type="OrthoDB" id="9805601at2"/>
<evidence type="ECO:0000313" key="7">
    <source>
        <dbReference type="EMBL" id="SDF07243.1"/>
    </source>
</evidence>
<evidence type="ECO:0000313" key="8">
    <source>
        <dbReference type="Proteomes" id="UP000198994"/>
    </source>
</evidence>
<sequence>MVHAHDITVRLGRTEVLHRVDFDAAPGKVTAICGPNGSGKTTLLKALTGDLPHGGRITLNGHDLDGLAPWELAAIRGVLPQASALAFPFTVLEVVEIGLSRGRAGHDRRAALQALARVDLGHHAGRPYQSLSGGEQQRAQLARVLAQVGAAADEDGPRWLFLDEPVSALDIAHQLAVMQIARDFADDGGGVVTVMHDLNLTAMFADHVALLSGGHVLAAGPVSGVMSSETLSRAYGCTLRVGLAPPPGTPFILPHPASLAAE</sequence>
<dbReference type="CDD" id="cd03214">
    <property type="entry name" value="ABC_Iron-Siderophores_B12_Hemin"/>
    <property type="match status" value="1"/>
</dbReference>
<dbReference type="SMART" id="SM00382">
    <property type="entry name" value="AAA"/>
    <property type="match status" value="1"/>
</dbReference>
<keyword evidence="2" id="KW-0547">Nucleotide-binding</keyword>
<evidence type="ECO:0000256" key="1">
    <source>
        <dbReference type="ARBA" id="ARBA00022448"/>
    </source>
</evidence>
<dbReference type="InterPro" id="IPR003593">
    <property type="entry name" value="AAA+_ATPase"/>
</dbReference>
<comment type="function">
    <text evidence="5">Part of the ABC transporter complex HmuTUV involved in hemin import. Responsible for energy coupling to the transport system.</text>
</comment>
<proteinExistence type="predicted"/>
<feature type="domain" description="ABC transporter" evidence="6">
    <location>
        <begin position="2"/>
        <end position="238"/>
    </location>
</feature>
<keyword evidence="3 7" id="KW-0067">ATP-binding</keyword>
<evidence type="ECO:0000259" key="6">
    <source>
        <dbReference type="PROSITE" id="PS50893"/>
    </source>
</evidence>
<dbReference type="NCBIfam" id="NF010068">
    <property type="entry name" value="PRK13548.1"/>
    <property type="match status" value="1"/>
</dbReference>
<gene>
    <name evidence="7" type="ORF">SAMN04488105_11216</name>
</gene>
<dbReference type="Proteomes" id="UP000198994">
    <property type="component" value="Unassembled WGS sequence"/>
</dbReference>
<evidence type="ECO:0000256" key="2">
    <source>
        <dbReference type="ARBA" id="ARBA00022741"/>
    </source>
</evidence>
<dbReference type="AlphaFoldDB" id="A0A1G7I3Q9"/>
<organism evidence="7 8">
    <name type="scientific">Salipiger thiooxidans</name>
    <dbReference type="NCBI Taxonomy" id="282683"/>
    <lineage>
        <taxon>Bacteria</taxon>
        <taxon>Pseudomonadati</taxon>
        <taxon>Pseudomonadota</taxon>
        <taxon>Alphaproteobacteria</taxon>
        <taxon>Rhodobacterales</taxon>
        <taxon>Roseobacteraceae</taxon>
        <taxon>Salipiger</taxon>
    </lineage>
</organism>
<dbReference type="STRING" id="282683.SAMN04488105_11216"/>
<accession>A0A1G7I3Q9</accession>
<dbReference type="PROSITE" id="PS50893">
    <property type="entry name" value="ABC_TRANSPORTER_2"/>
    <property type="match status" value="1"/>
</dbReference>
<dbReference type="PANTHER" id="PTHR42794">
    <property type="entry name" value="HEMIN IMPORT ATP-BINDING PROTEIN HMUV"/>
    <property type="match status" value="1"/>
</dbReference>
<dbReference type="GO" id="GO:0005524">
    <property type="term" value="F:ATP binding"/>
    <property type="evidence" value="ECO:0007669"/>
    <property type="project" value="UniProtKB-KW"/>
</dbReference>
<dbReference type="PANTHER" id="PTHR42794:SF1">
    <property type="entry name" value="HEMIN IMPORT ATP-BINDING PROTEIN HMUV"/>
    <property type="match status" value="1"/>
</dbReference>
<name>A0A1G7I3Q9_9RHOB</name>
<protein>
    <submittedName>
        <fullName evidence="7">Iron complex transport system ATP-binding protein</fullName>
    </submittedName>
</protein>
<dbReference type="SUPFAM" id="SSF52540">
    <property type="entry name" value="P-loop containing nucleoside triphosphate hydrolases"/>
    <property type="match status" value="1"/>
</dbReference>
<dbReference type="Pfam" id="PF00005">
    <property type="entry name" value="ABC_tran"/>
    <property type="match status" value="1"/>
</dbReference>
<dbReference type="InterPro" id="IPR027417">
    <property type="entry name" value="P-loop_NTPase"/>
</dbReference>
<dbReference type="Gene3D" id="3.40.50.300">
    <property type="entry name" value="P-loop containing nucleotide triphosphate hydrolases"/>
    <property type="match status" value="1"/>
</dbReference>
<keyword evidence="4" id="KW-1278">Translocase</keyword>
<dbReference type="EMBL" id="FNAV01000012">
    <property type="protein sequence ID" value="SDF07243.1"/>
    <property type="molecule type" value="Genomic_DNA"/>
</dbReference>
<evidence type="ECO:0000256" key="4">
    <source>
        <dbReference type="ARBA" id="ARBA00022967"/>
    </source>
</evidence>
<evidence type="ECO:0000256" key="3">
    <source>
        <dbReference type="ARBA" id="ARBA00022840"/>
    </source>
</evidence>
<dbReference type="GO" id="GO:0016887">
    <property type="term" value="F:ATP hydrolysis activity"/>
    <property type="evidence" value="ECO:0007669"/>
    <property type="project" value="InterPro"/>
</dbReference>
<dbReference type="InterPro" id="IPR017871">
    <property type="entry name" value="ABC_transporter-like_CS"/>
</dbReference>
<reference evidence="8" key="1">
    <citation type="submission" date="2016-10" db="EMBL/GenBank/DDBJ databases">
        <authorList>
            <person name="Varghese N."/>
            <person name="Submissions S."/>
        </authorList>
    </citation>
    <scope>NUCLEOTIDE SEQUENCE [LARGE SCALE GENOMIC DNA]</scope>
    <source>
        <strain evidence="8">DSM 10146</strain>
    </source>
</reference>
<keyword evidence="1" id="KW-0813">Transport</keyword>
<keyword evidence="8" id="KW-1185">Reference proteome</keyword>